<dbReference type="InterPro" id="IPR010982">
    <property type="entry name" value="Lambda_DNA-bd_dom_sf"/>
</dbReference>
<organism evidence="2 3">
    <name type="scientific">Flexivirga oryzae</name>
    <dbReference type="NCBI Taxonomy" id="1794944"/>
    <lineage>
        <taxon>Bacteria</taxon>
        <taxon>Bacillati</taxon>
        <taxon>Actinomycetota</taxon>
        <taxon>Actinomycetes</taxon>
        <taxon>Micrococcales</taxon>
        <taxon>Dermacoccaceae</taxon>
        <taxon>Flexivirga</taxon>
    </lineage>
</organism>
<dbReference type="AlphaFoldDB" id="A0A839N375"/>
<dbReference type="PROSITE" id="PS50943">
    <property type="entry name" value="HTH_CROC1"/>
    <property type="match status" value="1"/>
</dbReference>
<accession>A0A839N375</accession>
<sequence length="124" mass="13576">MSAGPTVNVKSLHAALDAAREQQDLSWRQLAKQLGVSASTISRMAQGLRPDVSAFVAMTTWLRMPAENFYIGVEETNNEPDLVASLSPHLRARSDLTEKDVSYLEDVIAAAAKRFKSEREEASG</sequence>
<dbReference type="Pfam" id="PF01381">
    <property type="entry name" value="HTH_3"/>
    <property type="match status" value="1"/>
</dbReference>
<reference evidence="2 3" key="1">
    <citation type="submission" date="2020-08" db="EMBL/GenBank/DDBJ databases">
        <title>Sequencing the genomes of 1000 actinobacteria strains.</title>
        <authorList>
            <person name="Klenk H.-P."/>
        </authorList>
    </citation>
    <scope>NUCLEOTIDE SEQUENCE [LARGE SCALE GENOMIC DNA]</scope>
    <source>
        <strain evidence="2 3">DSM 105369</strain>
    </source>
</reference>
<comment type="caution">
    <text evidence="2">The sequence shown here is derived from an EMBL/GenBank/DDBJ whole genome shotgun (WGS) entry which is preliminary data.</text>
</comment>
<dbReference type="GO" id="GO:0003677">
    <property type="term" value="F:DNA binding"/>
    <property type="evidence" value="ECO:0007669"/>
    <property type="project" value="InterPro"/>
</dbReference>
<dbReference type="EMBL" id="JACHVQ010000001">
    <property type="protein sequence ID" value="MBB2892180.1"/>
    <property type="molecule type" value="Genomic_DNA"/>
</dbReference>
<dbReference type="SMART" id="SM00530">
    <property type="entry name" value="HTH_XRE"/>
    <property type="match status" value="1"/>
</dbReference>
<name>A0A839N375_9MICO</name>
<dbReference type="Gene3D" id="1.10.260.40">
    <property type="entry name" value="lambda repressor-like DNA-binding domains"/>
    <property type="match status" value="1"/>
</dbReference>
<dbReference type="InterPro" id="IPR001387">
    <property type="entry name" value="Cro/C1-type_HTH"/>
</dbReference>
<gene>
    <name evidence="2" type="ORF">FHU39_002164</name>
</gene>
<protein>
    <submittedName>
        <fullName evidence="2">Transcriptional regulator with XRE-family HTH domain</fullName>
    </submittedName>
</protein>
<dbReference type="SUPFAM" id="SSF47413">
    <property type="entry name" value="lambda repressor-like DNA-binding domains"/>
    <property type="match status" value="1"/>
</dbReference>
<feature type="domain" description="HTH cro/C1-type" evidence="1">
    <location>
        <begin position="16"/>
        <end position="69"/>
    </location>
</feature>
<dbReference type="CDD" id="cd00093">
    <property type="entry name" value="HTH_XRE"/>
    <property type="match status" value="1"/>
</dbReference>
<proteinExistence type="predicted"/>
<evidence type="ECO:0000313" key="3">
    <source>
        <dbReference type="Proteomes" id="UP000559182"/>
    </source>
</evidence>
<evidence type="ECO:0000313" key="2">
    <source>
        <dbReference type="EMBL" id="MBB2892180.1"/>
    </source>
</evidence>
<evidence type="ECO:0000259" key="1">
    <source>
        <dbReference type="PROSITE" id="PS50943"/>
    </source>
</evidence>
<keyword evidence="3" id="KW-1185">Reference proteome</keyword>
<dbReference type="Proteomes" id="UP000559182">
    <property type="component" value="Unassembled WGS sequence"/>
</dbReference>
<dbReference type="RefSeq" id="WP_183320329.1">
    <property type="nucleotide sequence ID" value="NZ_JACHVQ010000001.1"/>
</dbReference>